<comment type="caution">
    <text evidence="1">The sequence shown here is derived from an EMBL/GenBank/DDBJ whole genome shotgun (WGS) entry which is preliminary data.</text>
</comment>
<dbReference type="EMBL" id="MUGV01000007">
    <property type="protein sequence ID" value="OXA81456.1"/>
    <property type="molecule type" value="Genomic_DNA"/>
</dbReference>
<keyword evidence="1" id="KW-0378">Hydrolase</keyword>
<evidence type="ECO:0000313" key="2">
    <source>
        <dbReference type="Proteomes" id="UP000198382"/>
    </source>
</evidence>
<dbReference type="CDD" id="cd11579">
    <property type="entry name" value="Glyco_tran_WbsX"/>
    <property type="match status" value="1"/>
</dbReference>
<gene>
    <name evidence="1" type="ORF">B0A65_04150</name>
</gene>
<keyword evidence="2" id="KW-1185">Reference proteome</keyword>
<dbReference type="InterPro" id="IPR032719">
    <property type="entry name" value="WbsX"/>
</dbReference>
<dbReference type="PANTHER" id="PTHR41244">
    <property type="entry name" value="RHAMNAN SYNTHESIS F"/>
    <property type="match status" value="1"/>
</dbReference>
<sequence>MQKIKPIAIHLPQFHPIPENDEWWGKGFTEWTNVTKAKPLFEGHYQPQLPTDLGFYDLRLPEARKAQADLAKSYGIQGFCYYHYWFNGKRLLEQPIDGMLQQSDLDMPFMLCWANENWTRRWDGKEEDVLIKQDYNFEDDKAHMRWLCEKVFSDSRYIKVDNKPVFILYKHSLLPDIKKTVDLWRAIAIEEFGFEDLYLCITDSFGDTTDPNQIGFDASIEFSPLAVIKNKLEIKEKKGLLDLLKRKQKETPIDYRDFELGVTNCIEKNIPSYKFFRSVTPSWDNTARKKEKGTVALGSSPDLYYKWLRHIVTHFKPYSEDENFIFINAMNEWAEGNHLEPCIKYGNAYLEATKKALEI</sequence>
<reference evidence="1 2" key="1">
    <citation type="submission" date="2016-11" db="EMBL/GenBank/DDBJ databases">
        <title>Whole genomes of Flavobacteriaceae.</title>
        <authorList>
            <person name="Stine C."/>
            <person name="Li C."/>
            <person name="Tadesse D."/>
        </authorList>
    </citation>
    <scope>NUCLEOTIDE SEQUENCE [LARGE SCALE GENOMIC DNA]</scope>
    <source>
        <strain evidence="1 2">DSM 15937</strain>
    </source>
</reference>
<dbReference type="Proteomes" id="UP000198382">
    <property type="component" value="Unassembled WGS sequence"/>
</dbReference>
<protein>
    <submittedName>
        <fullName evidence="1">Glycosyl hydrolase</fullName>
    </submittedName>
</protein>
<organism evidence="1 2">
    <name type="scientific">Flavobacterium frigidimaris</name>
    <dbReference type="NCBI Taxonomy" id="262320"/>
    <lineage>
        <taxon>Bacteria</taxon>
        <taxon>Pseudomonadati</taxon>
        <taxon>Bacteroidota</taxon>
        <taxon>Flavobacteriia</taxon>
        <taxon>Flavobacteriales</taxon>
        <taxon>Flavobacteriaceae</taxon>
        <taxon>Flavobacterium</taxon>
    </lineage>
</organism>
<dbReference type="Pfam" id="PF14307">
    <property type="entry name" value="Glyco_tran_WbsX"/>
    <property type="match status" value="1"/>
</dbReference>
<accession>A0ABX4BVL6</accession>
<dbReference type="GO" id="GO:0016787">
    <property type="term" value="F:hydrolase activity"/>
    <property type="evidence" value="ECO:0007669"/>
    <property type="project" value="UniProtKB-KW"/>
</dbReference>
<dbReference type="PANTHER" id="PTHR41244:SF1">
    <property type="entry name" value="GLYCOSYLTRANSFERASE"/>
    <property type="match status" value="1"/>
</dbReference>
<evidence type="ECO:0000313" key="1">
    <source>
        <dbReference type="EMBL" id="OXA81456.1"/>
    </source>
</evidence>
<dbReference type="Gene3D" id="3.20.20.80">
    <property type="entry name" value="Glycosidases"/>
    <property type="match status" value="1"/>
</dbReference>
<dbReference type="RefSeq" id="WP_074659416.1">
    <property type="nucleotide sequence ID" value="NZ_MUGV01000007.1"/>
</dbReference>
<proteinExistence type="predicted"/>
<name>A0ABX4BVL6_FLAFR</name>